<dbReference type="EMBL" id="JAJJVQ010000002">
    <property type="protein sequence ID" value="MCO5781370.1"/>
    <property type="molecule type" value="Genomic_DNA"/>
</dbReference>
<comment type="caution">
    <text evidence="1">The sequence shown here is derived from an EMBL/GenBank/DDBJ whole genome shotgun (WGS) entry which is preliminary data.</text>
</comment>
<dbReference type="PROSITE" id="PS51257">
    <property type="entry name" value="PROKAR_LIPOPROTEIN"/>
    <property type="match status" value="1"/>
</dbReference>
<evidence type="ECO:0000313" key="2">
    <source>
        <dbReference type="Proteomes" id="UP001139290"/>
    </source>
</evidence>
<evidence type="ECO:0000313" key="1">
    <source>
        <dbReference type="EMBL" id="MCO5781370.1"/>
    </source>
</evidence>
<gene>
    <name evidence="1" type="ORF">LOD26_08500</name>
</gene>
<reference evidence="1" key="1">
    <citation type="submission" date="2021-11" db="EMBL/GenBank/DDBJ databases">
        <title>Citrobacter meridianamericanus sp. nov. isolated from soil.</title>
        <authorList>
            <person name="Furlan J.P.R."/>
            <person name="Stehling E.G."/>
        </authorList>
    </citation>
    <scope>NUCLEOTIDE SEQUENCE</scope>
    <source>
        <strain evidence="1">BR102</strain>
    </source>
</reference>
<dbReference type="Proteomes" id="UP001139290">
    <property type="component" value="Unassembled WGS sequence"/>
</dbReference>
<proteinExistence type="predicted"/>
<protein>
    <recommendedName>
        <fullName evidence="3">Lipoprotein</fullName>
    </recommendedName>
</protein>
<accession>A0ABT1B702</accession>
<keyword evidence="2" id="KW-1185">Reference proteome</keyword>
<dbReference type="RefSeq" id="WP_252838088.1">
    <property type="nucleotide sequence ID" value="NZ_JAJJVQ010000002.1"/>
</dbReference>
<evidence type="ECO:0008006" key="3">
    <source>
        <dbReference type="Google" id="ProtNLM"/>
    </source>
</evidence>
<organism evidence="1 2">
    <name type="scientific">Citrobacter meridianamericanus</name>
    <dbReference type="NCBI Taxonomy" id="2894201"/>
    <lineage>
        <taxon>Bacteria</taxon>
        <taxon>Pseudomonadati</taxon>
        <taxon>Pseudomonadota</taxon>
        <taxon>Gammaproteobacteria</taxon>
        <taxon>Enterobacterales</taxon>
        <taxon>Enterobacteriaceae</taxon>
        <taxon>Citrobacter</taxon>
    </lineage>
</organism>
<name>A0ABT1B702_9ENTR</name>
<sequence length="188" mass="21242">MRTLKFVTLVCLIMISGCISVDHRVWTEDVDPKFSHDFSGVYYAHPSYASTESDLKHGYLRDHLGFGWDSSDKSAIDFVRLQNETNGDLTFIWLNGLQQEVRRDILTTQKGWKHLENGSFILDPDGGLLSNGIGDPATFGYNKHTIRFFRNTDGNLVVQRSDNAGGAFLVVPVFIVSKHLSIYSRKLK</sequence>